<dbReference type="EMBL" id="CAJOBC010099399">
    <property type="protein sequence ID" value="CAF4460480.1"/>
    <property type="molecule type" value="Genomic_DNA"/>
</dbReference>
<gene>
    <name evidence="2" type="ORF">GPM918_LOCUS41638</name>
    <name evidence="3" type="ORF">SRO942_LOCUS42725</name>
</gene>
<dbReference type="AlphaFoldDB" id="A0A816A183"/>
<keyword evidence="1" id="KW-1133">Transmembrane helix</keyword>
<name>A0A816A183_9BILA</name>
<dbReference type="InterPro" id="IPR051515">
    <property type="entry name" value="IRG"/>
</dbReference>
<dbReference type="InterPro" id="IPR007743">
    <property type="entry name" value="Immunity-related_GTPase-like"/>
</dbReference>
<keyword evidence="4" id="KW-1185">Reference proteome</keyword>
<dbReference type="EMBL" id="CAJNOQ010033276">
    <property type="protein sequence ID" value="CAF1589165.1"/>
    <property type="molecule type" value="Genomic_DNA"/>
</dbReference>
<dbReference type="Pfam" id="PF05049">
    <property type="entry name" value="IIGP"/>
    <property type="match status" value="1"/>
</dbReference>
<dbReference type="OrthoDB" id="10003175at2759"/>
<keyword evidence="1" id="KW-0472">Membrane</keyword>
<dbReference type="PANTHER" id="PTHR32341:SF10">
    <property type="entry name" value="INTERFERON-INDUCIBLE GTPASE 5"/>
    <property type="match status" value="1"/>
</dbReference>
<reference evidence="2" key="1">
    <citation type="submission" date="2021-02" db="EMBL/GenBank/DDBJ databases">
        <authorList>
            <person name="Nowell W R."/>
        </authorList>
    </citation>
    <scope>NUCLEOTIDE SEQUENCE</scope>
</reference>
<evidence type="ECO:0000256" key="1">
    <source>
        <dbReference type="SAM" id="Phobius"/>
    </source>
</evidence>
<dbReference type="PANTHER" id="PTHR32341">
    <property type="entry name" value="INTERFERON-INDUCIBLE GTPASE"/>
    <property type="match status" value="1"/>
</dbReference>
<evidence type="ECO:0000313" key="4">
    <source>
        <dbReference type="Proteomes" id="UP000663829"/>
    </source>
</evidence>
<sequence>MTRFTGKPSLWTSLRTLWKPIIVARHHRVIGKSLKGFRVSRISESQIVLSQPRDVLEALRVENHKPTSFLGLLEVMKAKVNELRSQVWMAAALSAGVAAIPVPGLALVCDQTILIRCVLHYKQQLALDDKSLKSIAALHSIPLKELEEQIQTIFSVYFFTDLSKMVLSLLESQAVGSTTEVILRFIPFIGPFVAAGISFGVTMFMLNKMLTDMEKAALLLIDVIKKRSVSSVDG</sequence>
<dbReference type="Proteomes" id="UP000681722">
    <property type="component" value="Unassembled WGS sequence"/>
</dbReference>
<dbReference type="GO" id="GO:0016020">
    <property type="term" value="C:membrane"/>
    <property type="evidence" value="ECO:0007669"/>
    <property type="project" value="InterPro"/>
</dbReference>
<keyword evidence="1" id="KW-0812">Transmembrane</keyword>
<protein>
    <submittedName>
        <fullName evidence="2">Uncharacterized protein</fullName>
    </submittedName>
</protein>
<evidence type="ECO:0000313" key="3">
    <source>
        <dbReference type="EMBL" id="CAF4460480.1"/>
    </source>
</evidence>
<dbReference type="GO" id="GO:0005525">
    <property type="term" value="F:GTP binding"/>
    <property type="evidence" value="ECO:0007669"/>
    <property type="project" value="InterPro"/>
</dbReference>
<feature type="transmembrane region" description="Helical" evidence="1">
    <location>
        <begin position="185"/>
        <end position="206"/>
    </location>
</feature>
<accession>A0A816A183</accession>
<organism evidence="2 4">
    <name type="scientific">Didymodactylos carnosus</name>
    <dbReference type="NCBI Taxonomy" id="1234261"/>
    <lineage>
        <taxon>Eukaryota</taxon>
        <taxon>Metazoa</taxon>
        <taxon>Spiralia</taxon>
        <taxon>Gnathifera</taxon>
        <taxon>Rotifera</taxon>
        <taxon>Eurotatoria</taxon>
        <taxon>Bdelloidea</taxon>
        <taxon>Philodinida</taxon>
        <taxon>Philodinidae</taxon>
        <taxon>Didymodactylos</taxon>
    </lineage>
</organism>
<evidence type="ECO:0000313" key="2">
    <source>
        <dbReference type="EMBL" id="CAF1589165.1"/>
    </source>
</evidence>
<comment type="caution">
    <text evidence="2">The sequence shown here is derived from an EMBL/GenBank/DDBJ whole genome shotgun (WGS) entry which is preliminary data.</text>
</comment>
<dbReference type="Proteomes" id="UP000663829">
    <property type="component" value="Unassembled WGS sequence"/>
</dbReference>
<proteinExistence type="predicted"/>